<evidence type="ECO:0000313" key="3">
    <source>
        <dbReference type="EMBL" id="GAK56374.1"/>
    </source>
</evidence>
<dbReference type="InterPro" id="IPR051610">
    <property type="entry name" value="GPI/OXD"/>
</dbReference>
<dbReference type="InterPro" id="IPR011051">
    <property type="entry name" value="RmlC_Cupin_sf"/>
</dbReference>
<evidence type="ECO:0000259" key="2">
    <source>
        <dbReference type="Pfam" id="PF07883"/>
    </source>
</evidence>
<keyword evidence="1" id="KW-0479">Metal-binding</keyword>
<protein>
    <submittedName>
        <fullName evidence="3">Cupin 2 conserved barrel domain protein</fullName>
    </submittedName>
</protein>
<dbReference type="STRING" id="1499967.U27_03336"/>
<name>A0A081BVL9_VECG1</name>
<dbReference type="Gene3D" id="2.60.120.10">
    <property type="entry name" value="Jelly Rolls"/>
    <property type="match status" value="1"/>
</dbReference>
<accession>A0A081BVL9</accession>
<proteinExistence type="predicted"/>
<keyword evidence="4" id="KW-1185">Reference proteome</keyword>
<feature type="domain" description="Cupin type-2" evidence="2">
    <location>
        <begin position="46"/>
        <end position="116"/>
    </location>
</feature>
<dbReference type="Proteomes" id="UP000030661">
    <property type="component" value="Unassembled WGS sequence"/>
</dbReference>
<dbReference type="Pfam" id="PF07883">
    <property type="entry name" value="Cupin_2"/>
    <property type="match status" value="1"/>
</dbReference>
<dbReference type="AlphaFoldDB" id="A0A081BVL9"/>
<dbReference type="HOGENOM" id="CLU_2009998_0_0_0"/>
<gene>
    <name evidence="3" type="ORF">U27_03336</name>
</gene>
<organism evidence="3">
    <name type="scientific">Vecturithrix granuli</name>
    <dbReference type="NCBI Taxonomy" id="1499967"/>
    <lineage>
        <taxon>Bacteria</taxon>
        <taxon>Candidatus Moduliflexota</taxon>
        <taxon>Candidatus Vecturitrichia</taxon>
        <taxon>Candidatus Vecturitrichales</taxon>
        <taxon>Candidatus Vecturitrichaceae</taxon>
        <taxon>Candidatus Vecturithrix</taxon>
    </lineage>
</organism>
<evidence type="ECO:0000313" key="4">
    <source>
        <dbReference type="Proteomes" id="UP000030661"/>
    </source>
</evidence>
<sequence>MEVKVIKTFKEAKQIWLGLEQEGHRRKVFRAVDEEQIGAKNMVAGVTIFEPGERCAAHSHPGSEEIDFVISGGCLAIDVTNNKQIRMEKNDFMWIPDGVEHIHYNDTEEPLVLLWCYAPPGQLPTK</sequence>
<dbReference type="PANTHER" id="PTHR35848:SF6">
    <property type="entry name" value="CUPIN TYPE-2 DOMAIN-CONTAINING PROTEIN"/>
    <property type="match status" value="1"/>
</dbReference>
<dbReference type="InterPro" id="IPR013096">
    <property type="entry name" value="Cupin_2"/>
</dbReference>
<dbReference type="InterPro" id="IPR014710">
    <property type="entry name" value="RmlC-like_jellyroll"/>
</dbReference>
<evidence type="ECO:0000256" key="1">
    <source>
        <dbReference type="ARBA" id="ARBA00022723"/>
    </source>
</evidence>
<dbReference type="eggNOG" id="COG0662">
    <property type="taxonomic scope" value="Bacteria"/>
</dbReference>
<dbReference type="GO" id="GO:0046872">
    <property type="term" value="F:metal ion binding"/>
    <property type="evidence" value="ECO:0007669"/>
    <property type="project" value="UniProtKB-KW"/>
</dbReference>
<dbReference type="SUPFAM" id="SSF51182">
    <property type="entry name" value="RmlC-like cupins"/>
    <property type="match status" value="1"/>
</dbReference>
<dbReference type="EMBL" id="DF820464">
    <property type="protein sequence ID" value="GAK56374.1"/>
    <property type="molecule type" value="Genomic_DNA"/>
</dbReference>
<dbReference type="PANTHER" id="PTHR35848">
    <property type="entry name" value="OXALATE-BINDING PROTEIN"/>
    <property type="match status" value="1"/>
</dbReference>
<reference evidence="3" key="1">
    <citation type="journal article" date="2015" name="PeerJ">
        <title>First genomic representation of candidate bacterial phylum KSB3 points to enhanced environmental sensing as a trigger of wastewater bulking.</title>
        <authorList>
            <person name="Sekiguchi Y."/>
            <person name="Ohashi A."/>
            <person name="Parks D.H."/>
            <person name="Yamauchi T."/>
            <person name="Tyson G.W."/>
            <person name="Hugenholtz P."/>
        </authorList>
    </citation>
    <scope>NUCLEOTIDE SEQUENCE [LARGE SCALE GENOMIC DNA]</scope>
</reference>
<dbReference type="CDD" id="cd02208">
    <property type="entry name" value="cupin_RmlC-like"/>
    <property type="match status" value="1"/>
</dbReference>